<keyword evidence="2" id="KW-1185">Reference proteome</keyword>
<name>A0AAD8I560_9APIA</name>
<accession>A0AAD8I560</accession>
<reference evidence="1" key="2">
    <citation type="submission" date="2023-05" db="EMBL/GenBank/DDBJ databases">
        <authorList>
            <person name="Schelkunov M.I."/>
        </authorList>
    </citation>
    <scope>NUCLEOTIDE SEQUENCE</scope>
    <source>
        <strain evidence="1">Hsosn_3</strain>
        <tissue evidence="1">Leaf</tissue>
    </source>
</reference>
<evidence type="ECO:0000313" key="2">
    <source>
        <dbReference type="Proteomes" id="UP001237642"/>
    </source>
</evidence>
<proteinExistence type="predicted"/>
<dbReference type="PANTHER" id="PTHR46450:SF24">
    <property type="entry name" value="HISTONE-LYSINE N-METHYLTRANSFERASE SUVR4"/>
    <property type="match status" value="1"/>
</dbReference>
<reference evidence="1" key="1">
    <citation type="submission" date="2023-02" db="EMBL/GenBank/DDBJ databases">
        <title>Genome of toxic invasive species Heracleum sosnowskyi carries increased number of genes despite the absence of recent whole-genome duplications.</title>
        <authorList>
            <person name="Schelkunov M."/>
            <person name="Shtratnikova V."/>
            <person name="Makarenko M."/>
            <person name="Klepikova A."/>
            <person name="Omelchenko D."/>
            <person name="Novikova G."/>
            <person name="Obukhova E."/>
            <person name="Bogdanov V."/>
            <person name="Penin A."/>
            <person name="Logacheva M."/>
        </authorList>
    </citation>
    <scope>NUCLEOTIDE SEQUENCE</scope>
    <source>
        <strain evidence="1">Hsosn_3</strain>
        <tissue evidence="1">Leaf</tissue>
    </source>
</reference>
<comment type="caution">
    <text evidence="1">The sequence shown here is derived from an EMBL/GenBank/DDBJ whole genome shotgun (WGS) entry which is preliminary data.</text>
</comment>
<dbReference type="PANTHER" id="PTHR46450">
    <property type="entry name" value="INACTIVE HISTONE-LYSINE N-METHYLTRANSFERASE SUVR1-RELATED"/>
    <property type="match status" value="1"/>
</dbReference>
<sequence length="231" mass="26611">MSSSRSGGAGKERLKWMQELHNLFEKTVNRLGGPDNLIYCCFCADYSALEGVEENPQVKSLLWCGDANMVEIPVEIETPDHHYYHLAFFTRREVVAYEELTWEYGIDFGDTRHPVKAFKCSCGSKLCRQNKHRKNALSPSRVWKTILPLDFTYKKLSPIKVRQRDLSDINWYASLPRLSMTGNMLEMNMNRGAGVVIKAEFHCRRSMINEYSLGEDLCAVHAHKLVKRTDD</sequence>
<dbReference type="InterPro" id="IPR046341">
    <property type="entry name" value="SET_dom_sf"/>
</dbReference>
<dbReference type="Proteomes" id="UP001237642">
    <property type="component" value="Unassembled WGS sequence"/>
</dbReference>
<gene>
    <name evidence="1" type="ORF">POM88_024469</name>
</gene>
<dbReference type="Gene3D" id="2.170.270.10">
    <property type="entry name" value="SET domain"/>
    <property type="match status" value="1"/>
</dbReference>
<evidence type="ECO:0000313" key="1">
    <source>
        <dbReference type="EMBL" id="KAK1377725.1"/>
    </source>
</evidence>
<dbReference type="EMBL" id="JAUIZM010000006">
    <property type="protein sequence ID" value="KAK1377725.1"/>
    <property type="molecule type" value="Genomic_DNA"/>
</dbReference>
<dbReference type="SUPFAM" id="SSF82199">
    <property type="entry name" value="SET domain"/>
    <property type="match status" value="1"/>
</dbReference>
<protein>
    <submittedName>
        <fullName evidence="1">Uncharacterized protein</fullName>
    </submittedName>
</protein>
<organism evidence="1 2">
    <name type="scientific">Heracleum sosnowskyi</name>
    <dbReference type="NCBI Taxonomy" id="360622"/>
    <lineage>
        <taxon>Eukaryota</taxon>
        <taxon>Viridiplantae</taxon>
        <taxon>Streptophyta</taxon>
        <taxon>Embryophyta</taxon>
        <taxon>Tracheophyta</taxon>
        <taxon>Spermatophyta</taxon>
        <taxon>Magnoliopsida</taxon>
        <taxon>eudicotyledons</taxon>
        <taxon>Gunneridae</taxon>
        <taxon>Pentapetalae</taxon>
        <taxon>asterids</taxon>
        <taxon>campanulids</taxon>
        <taxon>Apiales</taxon>
        <taxon>Apiaceae</taxon>
        <taxon>Apioideae</taxon>
        <taxon>apioid superclade</taxon>
        <taxon>Tordylieae</taxon>
        <taxon>Tordyliinae</taxon>
        <taxon>Heracleum</taxon>
    </lineage>
</organism>
<dbReference type="AlphaFoldDB" id="A0AAD8I560"/>